<dbReference type="EMBL" id="JAHKSW010000004">
    <property type="protein sequence ID" value="KAG7332956.1"/>
    <property type="molecule type" value="Genomic_DNA"/>
</dbReference>
<protein>
    <submittedName>
        <fullName evidence="1">Uncharacterized protein</fullName>
    </submittedName>
</protein>
<reference evidence="1 2" key="1">
    <citation type="submission" date="2021-06" db="EMBL/GenBank/DDBJ databases">
        <title>Chromosome-level genome assembly of the red-tail catfish (Hemibagrus wyckioides).</title>
        <authorList>
            <person name="Shao F."/>
        </authorList>
    </citation>
    <scope>NUCLEOTIDE SEQUENCE [LARGE SCALE GENOMIC DNA]</scope>
    <source>
        <strain evidence="1">EC202008001</strain>
        <tissue evidence="1">Blood</tissue>
    </source>
</reference>
<comment type="caution">
    <text evidence="1">The sequence shown here is derived from an EMBL/GenBank/DDBJ whole genome shotgun (WGS) entry which is preliminary data.</text>
</comment>
<sequence>MLKLTSPRRYLWCSIQNWTSKVDTRKTGRCFISSLNTSSHGLRAITVPLRNALIIGTSGTWRGCIHRVTDLVGMEECGSNECESTNDGRGQIGDGMPANAGTASRAVPLAVRCQRCVLRTYQRLSRNKDGTVTLDIQEVLIMDKAFNHLMNLCLKKQRVATLRSSEILNLDV</sequence>
<accession>A0A9D3P2K4</accession>
<evidence type="ECO:0000313" key="2">
    <source>
        <dbReference type="Proteomes" id="UP000824219"/>
    </source>
</evidence>
<dbReference type="AlphaFoldDB" id="A0A9D3P2K4"/>
<keyword evidence="2" id="KW-1185">Reference proteome</keyword>
<dbReference type="Proteomes" id="UP000824219">
    <property type="component" value="Linkage Group LG04"/>
</dbReference>
<organism evidence="1 2">
    <name type="scientific">Hemibagrus wyckioides</name>
    <dbReference type="NCBI Taxonomy" id="337641"/>
    <lineage>
        <taxon>Eukaryota</taxon>
        <taxon>Metazoa</taxon>
        <taxon>Chordata</taxon>
        <taxon>Craniata</taxon>
        <taxon>Vertebrata</taxon>
        <taxon>Euteleostomi</taxon>
        <taxon>Actinopterygii</taxon>
        <taxon>Neopterygii</taxon>
        <taxon>Teleostei</taxon>
        <taxon>Ostariophysi</taxon>
        <taxon>Siluriformes</taxon>
        <taxon>Bagridae</taxon>
        <taxon>Hemibagrus</taxon>
    </lineage>
</organism>
<gene>
    <name evidence="1" type="ORF">KOW79_003091</name>
</gene>
<evidence type="ECO:0000313" key="1">
    <source>
        <dbReference type="EMBL" id="KAG7332956.1"/>
    </source>
</evidence>
<proteinExistence type="predicted"/>
<name>A0A9D3P2K4_9TELE</name>